<reference evidence="1 2" key="1">
    <citation type="submission" date="2020-02" db="EMBL/GenBank/DDBJ databases">
        <authorList>
            <person name="Ma Q."/>
            <person name="Huang Y."/>
            <person name="Song X."/>
            <person name="Pei D."/>
        </authorList>
    </citation>
    <scope>NUCLEOTIDE SEQUENCE [LARGE SCALE GENOMIC DNA]</scope>
    <source>
        <strain evidence="1">Sxm20200214</strain>
        <tissue evidence="1">Leaf</tissue>
    </source>
</reference>
<name>A0A8X7SBI3_BRACI</name>
<proteinExistence type="predicted"/>
<dbReference type="EMBL" id="JAAMPC010000007">
    <property type="protein sequence ID" value="KAG2303530.1"/>
    <property type="molecule type" value="Genomic_DNA"/>
</dbReference>
<sequence>MFLAQTSHSTNVEMCVKHCIPNQCMKVAKKPDLAMCEEACKKFCDKQLDDHEEYVVPPKKDGGGIFGRIICGYMAPDGNPKSENDRRRLFGLQEHAFPPCTLVCGLLDIDPETSRANLFITLTDVFTECNEVEISRIDGGFSDAASHCHCR</sequence>
<dbReference type="PANTHER" id="PTHR31710">
    <property type="entry name" value="GB|AAF16529.1-RELATED"/>
    <property type="match status" value="1"/>
</dbReference>
<gene>
    <name evidence="1" type="ORF">Bca52824_032181</name>
</gene>
<accession>A0A8X7SBI3</accession>
<evidence type="ECO:0000313" key="1">
    <source>
        <dbReference type="EMBL" id="KAG2303530.1"/>
    </source>
</evidence>
<dbReference type="PANTHER" id="PTHR31710:SF38">
    <property type="entry name" value="GB|AAF16529.1-RELATED"/>
    <property type="match status" value="1"/>
</dbReference>
<protein>
    <submittedName>
        <fullName evidence="1">Uncharacterized protein</fullName>
    </submittedName>
</protein>
<organism evidence="1 2">
    <name type="scientific">Brassica carinata</name>
    <name type="common">Ethiopian mustard</name>
    <name type="synonym">Abyssinian cabbage</name>
    <dbReference type="NCBI Taxonomy" id="52824"/>
    <lineage>
        <taxon>Eukaryota</taxon>
        <taxon>Viridiplantae</taxon>
        <taxon>Streptophyta</taxon>
        <taxon>Embryophyta</taxon>
        <taxon>Tracheophyta</taxon>
        <taxon>Spermatophyta</taxon>
        <taxon>Magnoliopsida</taxon>
        <taxon>eudicotyledons</taxon>
        <taxon>Gunneridae</taxon>
        <taxon>Pentapetalae</taxon>
        <taxon>rosids</taxon>
        <taxon>malvids</taxon>
        <taxon>Brassicales</taxon>
        <taxon>Brassicaceae</taxon>
        <taxon>Brassiceae</taxon>
        <taxon>Brassica</taxon>
    </lineage>
</organism>
<comment type="caution">
    <text evidence="1">The sequence shown here is derived from an EMBL/GenBank/DDBJ whole genome shotgun (WGS) entry which is preliminary data.</text>
</comment>
<dbReference type="OrthoDB" id="1032555at2759"/>
<dbReference type="AlphaFoldDB" id="A0A8X7SBI3"/>
<dbReference type="Proteomes" id="UP000886595">
    <property type="component" value="Unassembled WGS sequence"/>
</dbReference>
<evidence type="ECO:0000313" key="2">
    <source>
        <dbReference type="Proteomes" id="UP000886595"/>
    </source>
</evidence>
<keyword evidence="2" id="KW-1185">Reference proteome</keyword>